<proteinExistence type="predicted"/>
<evidence type="ECO:0000313" key="2">
    <source>
        <dbReference type="Proteomes" id="UP000244906"/>
    </source>
</evidence>
<evidence type="ECO:0000313" key="1">
    <source>
        <dbReference type="EMBL" id="PVZ63477.1"/>
    </source>
</evidence>
<dbReference type="OrthoDB" id="6196718at2"/>
<accession>A0A2V1GRT3</accession>
<keyword evidence="2" id="KW-1185">Reference proteome</keyword>
<dbReference type="EMBL" id="QDDL01000016">
    <property type="protein sequence ID" value="PVZ63477.1"/>
    <property type="molecule type" value="Genomic_DNA"/>
</dbReference>
<gene>
    <name evidence="1" type="ORF">DC094_21245</name>
</gene>
<protein>
    <submittedName>
        <fullName evidence="1">Uncharacterized protein</fullName>
    </submittedName>
</protein>
<organism evidence="1 2">
    <name type="scientific">Pelagibaculum spongiae</name>
    <dbReference type="NCBI Taxonomy" id="2080658"/>
    <lineage>
        <taxon>Bacteria</taxon>
        <taxon>Pseudomonadati</taxon>
        <taxon>Pseudomonadota</taxon>
        <taxon>Gammaproteobacteria</taxon>
        <taxon>Oceanospirillales</taxon>
        <taxon>Pelagibaculum</taxon>
    </lineage>
</organism>
<dbReference type="AlphaFoldDB" id="A0A2V1GRT3"/>
<comment type="caution">
    <text evidence="1">The sequence shown here is derived from an EMBL/GenBank/DDBJ whole genome shotgun (WGS) entry which is preliminary data.</text>
</comment>
<reference evidence="1 2" key="1">
    <citation type="submission" date="2018-04" db="EMBL/GenBank/DDBJ databases">
        <title>Thalassorhabdus spongiae gen. nov., sp. nov., isolated from a marine sponge in South-West Iceland.</title>
        <authorList>
            <person name="Knobloch S."/>
            <person name="Daussin A."/>
            <person name="Johannsson R."/>
            <person name="Marteinsson V.T."/>
        </authorList>
    </citation>
    <scope>NUCLEOTIDE SEQUENCE [LARGE SCALE GENOMIC DNA]</scope>
    <source>
        <strain evidence="1 2">Hp12</strain>
    </source>
</reference>
<dbReference type="Proteomes" id="UP000244906">
    <property type="component" value="Unassembled WGS sequence"/>
</dbReference>
<sequence>MRRNFKKQQKLMARGVLQKHVSDGPHTEWLGMPEYWIHKLTVDDKEFTYFANTPDLGINEGQTLVFRYQETTKDLRIEKRSLAVAVDPSEYA</sequence>
<name>A0A2V1GRT3_9GAMM</name>